<dbReference type="OrthoDB" id="9887972at2759"/>
<evidence type="ECO:0000256" key="1">
    <source>
        <dbReference type="SAM" id="Phobius"/>
    </source>
</evidence>
<dbReference type="Gene3D" id="1.20.1070.10">
    <property type="entry name" value="Rhodopsin 7-helix transmembrane proteins"/>
    <property type="match status" value="1"/>
</dbReference>
<gene>
    <name evidence="2" type="ORF">C0Q70_02444</name>
</gene>
<dbReference type="EMBL" id="PZQS01000002">
    <property type="protein sequence ID" value="PVD35481.1"/>
    <property type="molecule type" value="Genomic_DNA"/>
</dbReference>
<protein>
    <recommendedName>
        <fullName evidence="4">G-protein coupled receptors family 1 profile domain-containing protein</fullName>
    </recommendedName>
</protein>
<sequence length="218" mass="23632">MSNFGSAVAWLVLAPFALTTNVVAVVVVCHYRRQFHGSDAALISLFVTMTLHAVVALPVAAGVELGGSGWPPELCSFYVWLLVCVRMSQLLTTGVMNVHWMCILRFTSGQEVYSSAIVVKVLVCLAWFGGVVTGLVPVVGFGVYSYFQQFSDGGGRGECSFLPQGLSTSFVVFFFIVTLATMILSLVSSADTLAVFKYMRRTAVEKYKGWTILSALVI</sequence>
<evidence type="ECO:0000313" key="2">
    <source>
        <dbReference type="EMBL" id="PVD35481.1"/>
    </source>
</evidence>
<evidence type="ECO:0000313" key="3">
    <source>
        <dbReference type="Proteomes" id="UP000245119"/>
    </source>
</evidence>
<keyword evidence="3" id="KW-1185">Reference proteome</keyword>
<accession>A0A2T7PPY1</accession>
<feature type="transmembrane region" description="Helical" evidence="1">
    <location>
        <begin position="170"/>
        <end position="196"/>
    </location>
</feature>
<dbReference type="SUPFAM" id="SSF81321">
    <property type="entry name" value="Family A G protein-coupled receptor-like"/>
    <property type="match status" value="1"/>
</dbReference>
<keyword evidence="1" id="KW-0472">Membrane</keyword>
<comment type="caution">
    <text evidence="2">The sequence shown here is derived from an EMBL/GenBank/DDBJ whole genome shotgun (WGS) entry which is preliminary data.</text>
</comment>
<reference evidence="2 3" key="1">
    <citation type="submission" date="2018-04" db="EMBL/GenBank/DDBJ databases">
        <title>The genome of golden apple snail Pomacea canaliculata provides insight into stress tolerance and invasive adaptation.</title>
        <authorList>
            <person name="Liu C."/>
            <person name="Liu B."/>
            <person name="Ren Y."/>
            <person name="Zhang Y."/>
            <person name="Wang H."/>
            <person name="Li S."/>
            <person name="Jiang F."/>
            <person name="Yin L."/>
            <person name="Zhang G."/>
            <person name="Qian W."/>
            <person name="Fan W."/>
        </authorList>
    </citation>
    <scope>NUCLEOTIDE SEQUENCE [LARGE SCALE GENOMIC DNA]</scope>
    <source>
        <strain evidence="2">SZHN2017</strain>
        <tissue evidence="2">Muscle</tissue>
    </source>
</reference>
<proteinExistence type="predicted"/>
<keyword evidence="1" id="KW-1133">Transmembrane helix</keyword>
<name>A0A2T7PPY1_POMCA</name>
<feature type="transmembrane region" description="Helical" evidence="1">
    <location>
        <begin position="121"/>
        <end position="147"/>
    </location>
</feature>
<feature type="transmembrane region" description="Helical" evidence="1">
    <location>
        <begin position="77"/>
        <end position="100"/>
    </location>
</feature>
<feature type="transmembrane region" description="Helical" evidence="1">
    <location>
        <begin position="6"/>
        <end position="29"/>
    </location>
</feature>
<dbReference type="AlphaFoldDB" id="A0A2T7PPY1"/>
<evidence type="ECO:0008006" key="4">
    <source>
        <dbReference type="Google" id="ProtNLM"/>
    </source>
</evidence>
<dbReference type="Proteomes" id="UP000245119">
    <property type="component" value="Linkage Group LG2"/>
</dbReference>
<organism evidence="2 3">
    <name type="scientific">Pomacea canaliculata</name>
    <name type="common">Golden apple snail</name>
    <dbReference type="NCBI Taxonomy" id="400727"/>
    <lineage>
        <taxon>Eukaryota</taxon>
        <taxon>Metazoa</taxon>
        <taxon>Spiralia</taxon>
        <taxon>Lophotrochozoa</taxon>
        <taxon>Mollusca</taxon>
        <taxon>Gastropoda</taxon>
        <taxon>Caenogastropoda</taxon>
        <taxon>Architaenioglossa</taxon>
        <taxon>Ampullarioidea</taxon>
        <taxon>Ampullariidae</taxon>
        <taxon>Pomacea</taxon>
    </lineage>
</organism>
<keyword evidence="1" id="KW-0812">Transmembrane</keyword>
<dbReference type="STRING" id="400727.A0A2T7PPY1"/>
<feature type="transmembrane region" description="Helical" evidence="1">
    <location>
        <begin position="41"/>
        <end position="65"/>
    </location>
</feature>